<evidence type="ECO:0000313" key="3">
    <source>
        <dbReference type="Proteomes" id="UP000823561"/>
    </source>
</evidence>
<organism evidence="2 3">
    <name type="scientific">Alosa alosa</name>
    <name type="common">allis shad</name>
    <dbReference type="NCBI Taxonomy" id="278164"/>
    <lineage>
        <taxon>Eukaryota</taxon>
        <taxon>Metazoa</taxon>
        <taxon>Chordata</taxon>
        <taxon>Craniata</taxon>
        <taxon>Vertebrata</taxon>
        <taxon>Euteleostomi</taxon>
        <taxon>Actinopterygii</taxon>
        <taxon>Neopterygii</taxon>
        <taxon>Teleostei</taxon>
        <taxon>Clupei</taxon>
        <taxon>Clupeiformes</taxon>
        <taxon>Clupeoidei</taxon>
        <taxon>Clupeidae</taxon>
        <taxon>Alosa</taxon>
    </lineage>
</organism>
<comment type="caution">
    <text evidence="2">The sequence shown here is derived from an EMBL/GenBank/DDBJ whole genome shotgun (WGS) entry which is preliminary data.</text>
</comment>
<sequence length="234" mass="26618">MSPTVLLLLSTLIVRVYGCQDPDPIESEVRSLLKDIKANQPTEFRHVFPTNYYVSHRYNTSLLCNDKPCCVYPAAFLLCDSWSRLLKHLHEENYRYKFIDHLIKVLKKITEGKIQEMPDLSIFPLVPSSPDELLSFTAAVLSRWEELECPSSVSGCMFPTAAPDQEDEEEEDMVVLKGNEGNAGSRPLHDLEREGERGRRWSITAAPTNVGAALFHFPGHVLWSLFLLWIALDL</sequence>
<keyword evidence="1" id="KW-0732">Signal</keyword>
<feature type="signal peptide" evidence="1">
    <location>
        <begin position="1"/>
        <end position="18"/>
    </location>
</feature>
<evidence type="ECO:0000256" key="1">
    <source>
        <dbReference type="SAM" id="SignalP"/>
    </source>
</evidence>
<dbReference type="AlphaFoldDB" id="A0AAV6GE57"/>
<dbReference type="Proteomes" id="UP000823561">
    <property type="component" value="Chromosome 13"/>
</dbReference>
<evidence type="ECO:0000313" key="2">
    <source>
        <dbReference type="EMBL" id="KAG5271791.1"/>
    </source>
</evidence>
<accession>A0AAV6GE57</accession>
<dbReference type="EMBL" id="JADWDJ010000013">
    <property type="protein sequence ID" value="KAG5271791.1"/>
    <property type="molecule type" value="Genomic_DNA"/>
</dbReference>
<feature type="chain" id="PRO_5043518098" evidence="1">
    <location>
        <begin position="19"/>
        <end position="234"/>
    </location>
</feature>
<keyword evidence="3" id="KW-1185">Reference proteome</keyword>
<protein>
    <submittedName>
        <fullName evidence="2">Uncharacterized protein</fullName>
    </submittedName>
</protein>
<reference evidence="2" key="1">
    <citation type="submission" date="2020-10" db="EMBL/GenBank/DDBJ databases">
        <title>Chromosome-scale genome assembly of the Allis shad, Alosa alosa.</title>
        <authorList>
            <person name="Margot Z."/>
            <person name="Christophe K."/>
            <person name="Cabau C."/>
            <person name="Louis A."/>
            <person name="Berthelot C."/>
            <person name="Parey E."/>
            <person name="Roest Crollius H."/>
            <person name="Montfort J."/>
            <person name="Robinson-Rechavi M."/>
            <person name="Bucao C."/>
            <person name="Bouchez O."/>
            <person name="Gislard M."/>
            <person name="Lluch J."/>
            <person name="Milhes M."/>
            <person name="Lampietro C."/>
            <person name="Lopez Roques C."/>
            <person name="Donnadieu C."/>
            <person name="Braasch I."/>
            <person name="Desvignes T."/>
            <person name="Postlethwait J."/>
            <person name="Bobe J."/>
            <person name="Guiguen Y."/>
        </authorList>
    </citation>
    <scope>NUCLEOTIDE SEQUENCE</scope>
    <source>
        <strain evidence="2">M-15738</strain>
        <tissue evidence="2">Blood</tissue>
    </source>
</reference>
<name>A0AAV6GE57_9TELE</name>
<gene>
    <name evidence="2" type="ORF">AALO_G00184030</name>
</gene>
<proteinExistence type="predicted"/>